<keyword evidence="2" id="KW-0812">Transmembrane</keyword>
<accession>A0A7X5XVY7</accession>
<dbReference type="GO" id="GO:0005886">
    <property type="term" value="C:plasma membrane"/>
    <property type="evidence" value="ECO:0007669"/>
    <property type="project" value="UniProtKB-SubCell"/>
</dbReference>
<keyword evidence="2" id="KW-0472">Membrane</keyword>
<keyword evidence="5" id="KW-1185">Reference proteome</keyword>
<proteinExistence type="inferred from homology"/>
<comment type="similarity">
    <text evidence="1 2">Belongs to the outer membrane factor (OMF) (TC 1.B.17) family.</text>
</comment>
<protein>
    <submittedName>
        <fullName evidence="4">Multidrug efflux system outer membrane protein</fullName>
    </submittedName>
</protein>
<keyword evidence="2" id="KW-1134">Transmembrane beta strand</keyword>
<dbReference type="InterPro" id="IPR010131">
    <property type="entry name" value="MdtP/NodT-like"/>
</dbReference>
<evidence type="ECO:0000256" key="3">
    <source>
        <dbReference type="SAM" id="Coils"/>
    </source>
</evidence>
<dbReference type="EMBL" id="JAATJB010000002">
    <property type="protein sequence ID" value="NJB96367.1"/>
    <property type="molecule type" value="Genomic_DNA"/>
</dbReference>
<evidence type="ECO:0000256" key="2">
    <source>
        <dbReference type="RuleBase" id="RU362097"/>
    </source>
</evidence>
<keyword evidence="2" id="KW-0732">Signal</keyword>
<gene>
    <name evidence="4" type="ORF">GGR89_000667</name>
</gene>
<feature type="coiled-coil region" evidence="3">
    <location>
        <begin position="192"/>
        <end position="219"/>
    </location>
</feature>
<dbReference type="PROSITE" id="PS51257">
    <property type="entry name" value="PROKAR_LIPOPROTEIN"/>
    <property type="match status" value="1"/>
</dbReference>
<dbReference type="RefSeq" id="WP_125977511.1">
    <property type="nucleotide sequence ID" value="NZ_BAAADY010000039.1"/>
</dbReference>
<name>A0A7X5XVY7_9SPHN</name>
<feature type="chain" id="PRO_5031598982" evidence="2">
    <location>
        <begin position="19"/>
        <end position="476"/>
    </location>
</feature>
<keyword evidence="2" id="KW-0564">Palmitate</keyword>
<evidence type="ECO:0000313" key="4">
    <source>
        <dbReference type="EMBL" id="NJB96367.1"/>
    </source>
</evidence>
<dbReference type="SUPFAM" id="SSF56954">
    <property type="entry name" value="Outer membrane efflux proteins (OEP)"/>
    <property type="match status" value="1"/>
</dbReference>
<sequence length="476" mass="50562">MTNRFPLFFALAASTALSACNLAPKYSRPAPAIPAALPQGGVYPAAATDAPDISKVGWRDFFTDDRLRRVIQLGLDNNQDLRLAAANVLQARAQYRAQRADLFPAIGVSGTGTYTNTAQFAASAGGALGGAGVQDVQNFSVSGGITSYEIDLFGRVRNLSRAAQEQYFASSEAQRATRVSLIGEIASAWLTLASDREQLAIAQNTLKAFEQSLELTRAQFRIGTASELESRQAETSYESARNDVATAQTRIAQDINALQLLTGATVAPELLPESLGDAKATIDALPGNVPSEVLLRRPDVLQAEHQLIAQNANIGAARAAFFPSISLTSTVGSIASTIGKLFGSGTDTYTVSPTASLNIFNFGKNQANLDYSKASRDAAVATYQKTIQTAFREVADAMAQRGTIDEQLRAQSARANAAEVAAKLSDARYRAGVDSFLTVLDSQRSAYAAEQSLVTTRLTRASNLVTLYRTLGGGLD</sequence>
<reference evidence="4 5" key="1">
    <citation type="submission" date="2020-03" db="EMBL/GenBank/DDBJ databases">
        <title>Genomic Encyclopedia of Type Strains, Phase IV (KMG-IV): sequencing the most valuable type-strain genomes for metagenomic binning, comparative biology and taxonomic classification.</title>
        <authorList>
            <person name="Goeker M."/>
        </authorList>
    </citation>
    <scope>NUCLEOTIDE SEQUENCE [LARGE SCALE GENOMIC DNA]</scope>
    <source>
        <strain evidence="4 5">DSM 7225</strain>
    </source>
</reference>
<evidence type="ECO:0000313" key="5">
    <source>
        <dbReference type="Proteomes" id="UP000531251"/>
    </source>
</evidence>
<keyword evidence="3" id="KW-0175">Coiled coil</keyword>
<keyword evidence="2" id="KW-0449">Lipoprotein</keyword>
<dbReference type="Gene3D" id="1.20.1600.10">
    <property type="entry name" value="Outer membrane efflux proteins (OEP)"/>
    <property type="match status" value="1"/>
</dbReference>
<dbReference type="Pfam" id="PF02321">
    <property type="entry name" value="OEP"/>
    <property type="match status" value="2"/>
</dbReference>
<comment type="caution">
    <text evidence="4">The sequence shown here is derived from an EMBL/GenBank/DDBJ whole genome shotgun (WGS) entry which is preliminary data.</text>
</comment>
<dbReference type="PANTHER" id="PTHR30203:SF32">
    <property type="entry name" value="CATION EFFLUX SYSTEM PROTEIN CUSC"/>
    <property type="match status" value="1"/>
</dbReference>
<dbReference type="NCBIfam" id="TIGR01845">
    <property type="entry name" value="outer_NodT"/>
    <property type="match status" value="1"/>
</dbReference>
<dbReference type="Gene3D" id="2.20.200.10">
    <property type="entry name" value="Outer membrane efflux proteins (OEP)"/>
    <property type="match status" value="1"/>
</dbReference>
<dbReference type="PANTHER" id="PTHR30203">
    <property type="entry name" value="OUTER MEMBRANE CATION EFFLUX PROTEIN"/>
    <property type="match status" value="1"/>
</dbReference>
<dbReference type="Proteomes" id="UP000531251">
    <property type="component" value="Unassembled WGS sequence"/>
</dbReference>
<organism evidence="4 5">
    <name type="scientific">Sphingomonas trueperi</name>
    <dbReference type="NCBI Taxonomy" id="53317"/>
    <lineage>
        <taxon>Bacteria</taxon>
        <taxon>Pseudomonadati</taxon>
        <taxon>Pseudomonadota</taxon>
        <taxon>Alphaproteobacteria</taxon>
        <taxon>Sphingomonadales</taxon>
        <taxon>Sphingomonadaceae</taxon>
        <taxon>Sphingomonas</taxon>
    </lineage>
</organism>
<dbReference type="InterPro" id="IPR003423">
    <property type="entry name" value="OMP_efflux"/>
</dbReference>
<comment type="subcellular location">
    <subcellularLocation>
        <location evidence="2">Cell membrane</location>
        <topology evidence="2">Lipid-anchor</topology>
    </subcellularLocation>
</comment>
<evidence type="ECO:0000256" key="1">
    <source>
        <dbReference type="ARBA" id="ARBA00007613"/>
    </source>
</evidence>
<dbReference type="AlphaFoldDB" id="A0A7X5XVY7"/>
<dbReference type="GO" id="GO:0015562">
    <property type="term" value="F:efflux transmembrane transporter activity"/>
    <property type="evidence" value="ECO:0007669"/>
    <property type="project" value="InterPro"/>
</dbReference>
<feature type="signal peptide" evidence="2">
    <location>
        <begin position="1"/>
        <end position="18"/>
    </location>
</feature>